<keyword evidence="4" id="KW-0418">Kinase</keyword>
<dbReference type="PROSITE" id="PS00107">
    <property type="entry name" value="PROTEIN_KINASE_ATP"/>
    <property type="match status" value="1"/>
</dbReference>
<keyword evidence="4" id="KW-0808">Transferase</keyword>
<reference evidence="4" key="2">
    <citation type="submission" date="2019-10" db="EMBL/GenBank/DDBJ databases">
        <title>Conservation and host-specific expression of non-tandemly repeated heterogenous ribosome RNA gene in arbuscular mycorrhizal fungi.</title>
        <authorList>
            <person name="Maeda T."/>
            <person name="Kobayashi Y."/>
            <person name="Nakagawa T."/>
            <person name="Ezawa T."/>
            <person name="Yamaguchi K."/>
            <person name="Bino T."/>
            <person name="Nishimoto Y."/>
            <person name="Shigenobu S."/>
            <person name="Kawaguchi M."/>
        </authorList>
    </citation>
    <scope>NUCLEOTIDE SEQUENCE</scope>
    <source>
        <strain evidence="4">HR1</strain>
    </source>
</reference>
<dbReference type="InterPro" id="IPR011990">
    <property type="entry name" value="TPR-like_helical_dom_sf"/>
</dbReference>
<dbReference type="PRINTS" id="PR00109">
    <property type="entry name" value="TYRKINASE"/>
</dbReference>
<dbReference type="GO" id="GO:0005524">
    <property type="term" value="F:ATP binding"/>
    <property type="evidence" value="ECO:0007669"/>
    <property type="project" value="UniProtKB-UniRule"/>
</dbReference>
<dbReference type="Gene3D" id="1.25.40.10">
    <property type="entry name" value="Tetratricopeptide repeat domain"/>
    <property type="match status" value="2"/>
</dbReference>
<feature type="domain" description="Protein kinase" evidence="2">
    <location>
        <begin position="31"/>
        <end position="299"/>
    </location>
</feature>
<dbReference type="PANTHER" id="PTHR43628:SF1">
    <property type="entry name" value="CHITIN SYNTHASE REGULATORY FACTOR 2-RELATED"/>
    <property type="match status" value="1"/>
</dbReference>
<evidence type="ECO:0000313" key="4">
    <source>
        <dbReference type="EMBL" id="GES81101.1"/>
    </source>
</evidence>
<dbReference type="InterPro" id="IPR052945">
    <property type="entry name" value="Mitotic_Regulator"/>
</dbReference>
<dbReference type="Proteomes" id="UP000615446">
    <property type="component" value="Unassembled WGS sequence"/>
</dbReference>
<dbReference type="SUPFAM" id="SSF56112">
    <property type="entry name" value="Protein kinase-like (PK-like)"/>
    <property type="match status" value="1"/>
</dbReference>
<dbReference type="PROSITE" id="PS50011">
    <property type="entry name" value="PROTEIN_KINASE_DOM"/>
    <property type="match status" value="1"/>
</dbReference>
<dbReference type="OrthoDB" id="10252171at2759"/>
<dbReference type="PANTHER" id="PTHR43628">
    <property type="entry name" value="ACTIVATOR OF C KINASE PROTEIN 1-RELATED"/>
    <property type="match status" value="1"/>
</dbReference>
<keyword evidence="1" id="KW-0547">Nucleotide-binding</keyword>
<gene>
    <name evidence="4" type="ORF">RCL2_000836200</name>
    <name evidence="3" type="ORF">RclHR1_00160015</name>
</gene>
<dbReference type="InterPro" id="IPR011009">
    <property type="entry name" value="Kinase-like_dom_sf"/>
</dbReference>
<dbReference type="GO" id="GO:0010972">
    <property type="term" value="P:negative regulation of G2/M transition of mitotic cell cycle"/>
    <property type="evidence" value="ECO:0007669"/>
    <property type="project" value="TreeGrafter"/>
</dbReference>
<evidence type="ECO:0000256" key="1">
    <source>
        <dbReference type="PROSITE-ProRule" id="PRU10141"/>
    </source>
</evidence>
<comment type="caution">
    <text evidence="3">The sequence shown here is derived from an EMBL/GenBank/DDBJ whole genome shotgun (WGS) entry which is preliminary data.</text>
</comment>
<dbReference type="EMBL" id="BEXD01000668">
    <property type="protein sequence ID" value="GBB89299.1"/>
    <property type="molecule type" value="Genomic_DNA"/>
</dbReference>
<dbReference type="SUPFAM" id="SSF81901">
    <property type="entry name" value="HCP-like"/>
    <property type="match status" value="2"/>
</dbReference>
<dbReference type="Pfam" id="PF08238">
    <property type="entry name" value="Sel1"/>
    <property type="match status" value="7"/>
</dbReference>
<organism evidence="3 5">
    <name type="scientific">Rhizophagus clarus</name>
    <dbReference type="NCBI Taxonomy" id="94130"/>
    <lineage>
        <taxon>Eukaryota</taxon>
        <taxon>Fungi</taxon>
        <taxon>Fungi incertae sedis</taxon>
        <taxon>Mucoromycota</taxon>
        <taxon>Glomeromycotina</taxon>
        <taxon>Glomeromycetes</taxon>
        <taxon>Glomerales</taxon>
        <taxon>Glomeraceae</taxon>
        <taxon>Rhizophagus</taxon>
    </lineage>
</organism>
<evidence type="ECO:0000313" key="5">
    <source>
        <dbReference type="Proteomes" id="UP000247702"/>
    </source>
</evidence>
<dbReference type="GO" id="GO:0004672">
    <property type="term" value="F:protein kinase activity"/>
    <property type="evidence" value="ECO:0007669"/>
    <property type="project" value="InterPro"/>
</dbReference>
<keyword evidence="1" id="KW-0067">ATP-binding</keyword>
<dbReference type="Proteomes" id="UP000247702">
    <property type="component" value="Unassembled WGS sequence"/>
</dbReference>
<feature type="binding site" evidence="1">
    <location>
        <position position="63"/>
    </location>
    <ligand>
        <name>ATP</name>
        <dbReference type="ChEBI" id="CHEBI:30616"/>
    </ligand>
</feature>
<dbReference type="InterPro" id="IPR001245">
    <property type="entry name" value="Ser-Thr/Tyr_kinase_cat_dom"/>
</dbReference>
<keyword evidence="5" id="KW-1185">Reference proteome</keyword>
<accession>A0A2Z6QU51</accession>
<dbReference type="AlphaFoldDB" id="A0A2Z6QU51"/>
<proteinExistence type="predicted"/>
<dbReference type="SMART" id="SM00671">
    <property type="entry name" value="SEL1"/>
    <property type="match status" value="6"/>
</dbReference>
<dbReference type="Pfam" id="PF07714">
    <property type="entry name" value="PK_Tyr_Ser-Thr"/>
    <property type="match status" value="1"/>
</dbReference>
<evidence type="ECO:0000259" key="2">
    <source>
        <dbReference type="PROSITE" id="PS50011"/>
    </source>
</evidence>
<dbReference type="EMBL" id="BLAL01000053">
    <property type="protein sequence ID" value="GES81101.1"/>
    <property type="molecule type" value="Genomic_DNA"/>
</dbReference>
<sequence>MQNNENIDEWINWIEESINKKHIKYYEYENFKNIQEIGSGTFGKVFRANCAKWKNFDHYLALKSFYNLNSITIKEIINELKLQQDLYFHGNIIRFYGITKIESENKIDQTKNYSLVMEYADGGTLRDYLKNNFDRLTWNDKYYLAYQLAYSVSCLHDEGIVHRNLHSCNVLVHENFIKLADVGLSKRIDEASNSQSKLYSMVPYIDPKVSMNNDNLKLNKKSDIYSIGVLLWEISSGCPPFHKENYDLSLMYKISQGQREEIISNTPDDYSNLYIECWNNEPSKRPNIRETVKRLRTFISNSNSSTIYQQNGTFNPQNNTGNSLYGKLFNMIQKYSHLNISEIDSMSLMNKQINESTPENLRFIINEVIYYIFKEFVKGNEFVKLQVLNYLNDRNVNSKEAYNWLLKNQNNPDFVFLLGYFNYVGIGTNIDEVIAFNLFINASKENHTLAQYFIGYFYQYGRGITRNENLALEYYEKVANKEYAMGQFRLGYYYNKKIINKNGFKLGAYLYKRITGKKDLKMAAHWYEKAANNGHLVAMFNLGNIYRYGIGVNKNRQKAFGLFKLAAEGELSNGIAMLGYCYEHGIGINIDKKEAVGLYQKAADLGLDVAQYNLASMYEKGVGIEKDLDKAIYWYTQSAKQGYQYAQKKLKKLKVKK</sequence>
<dbReference type="GO" id="GO:0032153">
    <property type="term" value="C:cell division site"/>
    <property type="evidence" value="ECO:0007669"/>
    <property type="project" value="TreeGrafter"/>
</dbReference>
<dbReference type="Gene3D" id="1.10.510.10">
    <property type="entry name" value="Transferase(Phosphotransferase) domain 1"/>
    <property type="match status" value="1"/>
</dbReference>
<name>A0A2Z6QU51_9GLOM</name>
<dbReference type="InterPro" id="IPR000719">
    <property type="entry name" value="Prot_kinase_dom"/>
</dbReference>
<dbReference type="InterPro" id="IPR006597">
    <property type="entry name" value="Sel1-like"/>
</dbReference>
<reference evidence="3 5" key="1">
    <citation type="submission" date="2017-11" db="EMBL/GenBank/DDBJ databases">
        <title>The genome of Rhizophagus clarus HR1 reveals common genetic basis of auxotrophy among arbuscular mycorrhizal fungi.</title>
        <authorList>
            <person name="Kobayashi Y."/>
        </authorList>
    </citation>
    <scope>NUCLEOTIDE SEQUENCE [LARGE SCALE GENOMIC DNA]</scope>
    <source>
        <strain evidence="3 5">HR1</strain>
    </source>
</reference>
<dbReference type="InterPro" id="IPR017441">
    <property type="entry name" value="Protein_kinase_ATP_BS"/>
</dbReference>
<protein>
    <submittedName>
        <fullName evidence="4">Kinase-like domain-containing protein</fullName>
    </submittedName>
</protein>
<evidence type="ECO:0000313" key="3">
    <source>
        <dbReference type="EMBL" id="GBB89299.1"/>
    </source>
</evidence>